<dbReference type="OrthoDB" id="255611at2157"/>
<dbReference type="EMBL" id="CP058601">
    <property type="protein sequence ID" value="QLG48258.1"/>
    <property type="molecule type" value="Genomic_DNA"/>
</dbReference>
<sequence>MRNEFEVSTHSTGERPLAAVRQQNLPETVLPLIDSYDDIAGDRDRFLWQWLYHLFPTVRLSCVHEERTRPVRDAKLVATIFAVVADDVAEQHADRATFDELTAIPFDHRRANPDRDDVDGDVVRFLTDVWERFSTLYDSGPRSKEFRELLQFDLQEVFQAIKYSYLANAYPGLVSERELWRYDVYNMLIFVYADIDLSNAPTFDSSELSVLRQVCDRTQRMARIGNWISTWKRELAEGDCSSGVVVYAMENDIVSHETIQLIRENPTEAPIRSVVESIRHSNVVEHFLKCWRGEYERAMQFESEIQSVDIGAYLEGFEQILDYHISSEGLK</sequence>
<accession>A0A7D5KJM8</accession>
<dbReference type="InterPro" id="IPR008949">
    <property type="entry name" value="Isoprenoid_synthase_dom_sf"/>
</dbReference>
<gene>
    <name evidence="1" type="ORF">HYG82_05045</name>
</gene>
<dbReference type="SUPFAM" id="SSF48576">
    <property type="entry name" value="Terpenoid synthases"/>
    <property type="match status" value="1"/>
</dbReference>
<evidence type="ECO:0008006" key="3">
    <source>
        <dbReference type="Google" id="ProtNLM"/>
    </source>
</evidence>
<dbReference type="AlphaFoldDB" id="A0A7D5KJM8"/>
<keyword evidence="2" id="KW-1185">Reference proteome</keyword>
<name>A0A7D5KJM8_9EURY</name>
<dbReference type="Gene3D" id="1.10.600.10">
    <property type="entry name" value="Farnesyl Diphosphate Synthase"/>
    <property type="match status" value="1"/>
</dbReference>
<dbReference type="KEGG" id="haly:HYG82_05045"/>
<proteinExistence type="predicted"/>
<dbReference type="Pfam" id="PF19086">
    <property type="entry name" value="Terpene_syn_C_2"/>
    <property type="match status" value="1"/>
</dbReference>
<protein>
    <recommendedName>
        <fullName evidence="3">Terpene synthase</fullName>
    </recommendedName>
</protein>
<dbReference type="Proteomes" id="UP000509241">
    <property type="component" value="Chromosome"/>
</dbReference>
<reference evidence="1 2" key="1">
    <citation type="submission" date="2020-07" db="EMBL/GenBank/DDBJ databases">
        <authorList>
            <person name="Cui H."/>
        </authorList>
    </citation>
    <scope>NUCLEOTIDE SEQUENCE [LARGE SCALE GENOMIC DNA]</scope>
    <source>
        <strain evidence="1 2">YPL8</strain>
    </source>
</reference>
<evidence type="ECO:0000313" key="1">
    <source>
        <dbReference type="EMBL" id="QLG48258.1"/>
    </source>
</evidence>
<evidence type="ECO:0000313" key="2">
    <source>
        <dbReference type="Proteomes" id="UP000509241"/>
    </source>
</evidence>
<organism evidence="1 2">
    <name type="scientific">Natrinema halophilum</name>
    <dbReference type="NCBI Taxonomy" id="1699371"/>
    <lineage>
        <taxon>Archaea</taxon>
        <taxon>Methanobacteriati</taxon>
        <taxon>Methanobacteriota</taxon>
        <taxon>Stenosarchaea group</taxon>
        <taxon>Halobacteria</taxon>
        <taxon>Halobacteriales</taxon>
        <taxon>Natrialbaceae</taxon>
        <taxon>Natrinema</taxon>
    </lineage>
</organism>